<keyword evidence="2" id="KW-0540">Nuclease</keyword>
<keyword evidence="2" id="KW-0269">Exonuclease</keyword>
<feature type="compositionally biased region" description="Low complexity" evidence="1">
    <location>
        <begin position="90"/>
        <end position="101"/>
    </location>
</feature>
<dbReference type="GO" id="GO:0008297">
    <property type="term" value="F:single-stranded DNA exodeoxyribonuclease activity"/>
    <property type="evidence" value="ECO:0007669"/>
    <property type="project" value="TreeGrafter"/>
</dbReference>
<sequence length="466" mass="53031">MDKAYCVVTLTRITPPLNKRSSLRKKQYDYDLDSLVHWKRETKLLFGPQRKLTKSGKQKKRGIEPDKQCLENLDTLSSISLSNKDEDYSSEQLSENLSSKNLSERHLPESKTFISGDAVFLDHEKDSLGKGGPKRKNVKLKTGKRVKTTYNVPETQTDVEPGFISFNPLDIPSSSETRGQKSFNSTSESLDALNTHEVNEEHDEIAIPKLEPVPAGNGNVLLKKSLRPAVANLPIEAPASFEMVTSFPFTPPRISDDQKTTQFKMDVEKMALRVLPSVKTVLNKTMPELNRFFLNRWRETMVNELGEEGFQKYKNETMRQGINLHANIMEFLSGRPEQELQIMPENEGHWASLHSALQDLLCVIDWKVSKKPRPLLKNTYDDPLQVAAYAGAINATTQAVKEHGEINHGLIVVVYPDGSPAHTHLMGRAQMEQYWLEWTTRLHSFYMLTYTEKHAHKHQAHLDSKI</sequence>
<protein>
    <submittedName>
        <fullName evidence="2">Mitochondrial genome maintenance exonuclease 1</fullName>
    </submittedName>
</protein>
<evidence type="ECO:0000313" key="3">
    <source>
        <dbReference type="Proteomes" id="UP000762676"/>
    </source>
</evidence>
<dbReference type="AlphaFoldDB" id="A0AAV4JRI4"/>
<keyword evidence="3" id="KW-1185">Reference proteome</keyword>
<dbReference type="GO" id="GO:0006264">
    <property type="term" value="P:mitochondrial DNA replication"/>
    <property type="evidence" value="ECO:0007669"/>
    <property type="project" value="TreeGrafter"/>
</dbReference>
<accession>A0AAV4JRI4</accession>
<proteinExistence type="predicted"/>
<dbReference type="PANTHER" id="PTHR31340:SF5">
    <property type="entry name" value="MITOCHONDRIAL GENOME MAINTENANCE EXONUCLEASE 1"/>
    <property type="match status" value="1"/>
</dbReference>
<comment type="caution">
    <text evidence="2">The sequence shown here is derived from an EMBL/GenBank/DDBJ whole genome shotgun (WGS) entry which is preliminary data.</text>
</comment>
<dbReference type="PANTHER" id="PTHR31340">
    <property type="entry name" value="MITOCHONDRIAL GENOME MAINTENANCE EXONUCLEASE 1"/>
    <property type="match status" value="1"/>
</dbReference>
<gene>
    <name evidence="2" type="ORF">ElyMa_003440400</name>
</gene>
<keyword evidence="2" id="KW-0378">Hydrolase</keyword>
<dbReference type="GO" id="GO:0005739">
    <property type="term" value="C:mitochondrion"/>
    <property type="evidence" value="ECO:0007669"/>
    <property type="project" value="TreeGrafter"/>
</dbReference>
<dbReference type="EMBL" id="BMAT01007053">
    <property type="protein sequence ID" value="GFS25379.1"/>
    <property type="molecule type" value="Genomic_DNA"/>
</dbReference>
<evidence type="ECO:0000256" key="1">
    <source>
        <dbReference type="SAM" id="MobiDB-lite"/>
    </source>
</evidence>
<name>A0AAV4JRI4_9GAST</name>
<feature type="region of interest" description="Disordered" evidence="1">
    <location>
        <begin position="84"/>
        <end position="104"/>
    </location>
</feature>
<evidence type="ECO:0000313" key="2">
    <source>
        <dbReference type="EMBL" id="GFS25379.1"/>
    </source>
</evidence>
<dbReference type="Proteomes" id="UP000762676">
    <property type="component" value="Unassembled WGS sequence"/>
</dbReference>
<organism evidence="2 3">
    <name type="scientific">Elysia marginata</name>
    <dbReference type="NCBI Taxonomy" id="1093978"/>
    <lineage>
        <taxon>Eukaryota</taxon>
        <taxon>Metazoa</taxon>
        <taxon>Spiralia</taxon>
        <taxon>Lophotrochozoa</taxon>
        <taxon>Mollusca</taxon>
        <taxon>Gastropoda</taxon>
        <taxon>Heterobranchia</taxon>
        <taxon>Euthyneura</taxon>
        <taxon>Panpulmonata</taxon>
        <taxon>Sacoglossa</taxon>
        <taxon>Placobranchoidea</taxon>
        <taxon>Plakobranchidae</taxon>
        <taxon>Elysia</taxon>
    </lineage>
</organism>
<reference evidence="2 3" key="1">
    <citation type="journal article" date="2021" name="Elife">
        <title>Chloroplast acquisition without the gene transfer in kleptoplastic sea slugs, Plakobranchus ocellatus.</title>
        <authorList>
            <person name="Maeda T."/>
            <person name="Takahashi S."/>
            <person name="Yoshida T."/>
            <person name="Shimamura S."/>
            <person name="Takaki Y."/>
            <person name="Nagai Y."/>
            <person name="Toyoda A."/>
            <person name="Suzuki Y."/>
            <person name="Arimoto A."/>
            <person name="Ishii H."/>
            <person name="Satoh N."/>
            <person name="Nishiyama T."/>
            <person name="Hasebe M."/>
            <person name="Maruyama T."/>
            <person name="Minagawa J."/>
            <person name="Obokata J."/>
            <person name="Shigenobu S."/>
        </authorList>
    </citation>
    <scope>NUCLEOTIDE SEQUENCE [LARGE SCALE GENOMIC DNA]</scope>
</reference>